<dbReference type="GO" id="GO:0009002">
    <property type="term" value="F:serine-type D-Ala-D-Ala carboxypeptidase activity"/>
    <property type="evidence" value="ECO:0007669"/>
    <property type="project" value="InterPro"/>
</dbReference>
<gene>
    <name evidence="2" type="ORF">PPRIM_AZ9-3.1.T0220266</name>
</gene>
<dbReference type="Proteomes" id="UP000688137">
    <property type="component" value="Unassembled WGS sequence"/>
</dbReference>
<dbReference type="EMBL" id="CAJJDM010000020">
    <property type="protein sequence ID" value="CAD8054905.1"/>
    <property type="molecule type" value="Genomic_DNA"/>
</dbReference>
<dbReference type="GO" id="GO:0006508">
    <property type="term" value="P:proteolysis"/>
    <property type="evidence" value="ECO:0007669"/>
    <property type="project" value="InterPro"/>
</dbReference>
<dbReference type="FunFam" id="3.40.710.10:FF:000097">
    <property type="entry name" value="Uncharacterized protein"/>
    <property type="match status" value="1"/>
</dbReference>
<dbReference type="Pfam" id="PF00768">
    <property type="entry name" value="Peptidase_S11"/>
    <property type="match status" value="2"/>
</dbReference>
<keyword evidence="3" id="KW-1185">Reference proteome</keyword>
<comment type="caution">
    <text evidence="2">The sequence shown here is derived from an EMBL/GenBank/DDBJ whole genome shotgun (WGS) entry which is preliminary data.</text>
</comment>
<reference evidence="2" key="1">
    <citation type="submission" date="2021-01" db="EMBL/GenBank/DDBJ databases">
        <authorList>
            <consortium name="Genoscope - CEA"/>
            <person name="William W."/>
        </authorList>
    </citation>
    <scope>NUCLEOTIDE SEQUENCE</scope>
</reference>
<protein>
    <recommendedName>
        <fullName evidence="1">Peptidase S11 D-alanyl-D-alanine carboxypeptidase A N-terminal domain-containing protein</fullName>
    </recommendedName>
</protein>
<evidence type="ECO:0000313" key="2">
    <source>
        <dbReference type="EMBL" id="CAD8054905.1"/>
    </source>
</evidence>
<organism evidence="2 3">
    <name type="scientific">Paramecium primaurelia</name>
    <dbReference type="NCBI Taxonomy" id="5886"/>
    <lineage>
        <taxon>Eukaryota</taxon>
        <taxon>Sar</taxon>
        <taxon>Alveolata</taxon>
        <taxon>Ciliophora</taxon>
        <taxon>Intramacronucleata</taxon>
        <taxon>Oligohymenophorea</taxon>
        <taxon>Peniculida</taxon>
        <taxon>Parameciidae</taxon>
        <taxon>Paramecium</taxon>
    </lineage>
</organism>
<dbReference type="OMA" id="HFENYNG"/>
<dbReference type="AlphaFoldDB" id="A0A8S1KMB4"/>
<name>A0A8S1KMB4_PARPR</name>
<dbReference type="PANTHER" id="PTHR21581">
    <property type="entry name" value="D-ALANYL-D-ALANINE CARBOXYPEPTIDASE"/>
    <property type="match status" value="1"/>
</dbReference>
<dbReference type="InterPro" id="IPR001967">
    <property type="entry name" value="Peptidase_S11_N"/>
</dbReference>
<feature type="domain" description="Peptidase S11 D-alanyl-D-alanine carboxypeptidase A N-terminal" evidence="1">
    <location>
        <begin position="21"/>
        <end position="124"/>
    </location>
</feature>
<feature type="domain" description="Peptidase S11 D-alanyl-D-alanine carboxypeptidase A N-terminal" evidence="1">
    <location>
        <begin position="158"/>
        <end position="272"/>
    </location>
</feature>
<sequence>MNENNKSLHTKRQSALSLLNPPQTTALSWCIVTLMGDELASKSSSLKLEVASLTKIMTAYTAIQLCEELNLDYNEIYIRIPRIATQIGGTSAFLRRDDILSLEELLYALMLPSGNDAAISIALHFGFILNTQRKQKIVSYITCDTIQGFYDDTQMSNMNRFVRQMNENALKLGMRDSQFSNPHGLSSKANKSTASDMCKMSSAYLKIPILKQICNSKSYSCRNYEWFNTNQLLHFENYYGIKTGITPNAGACLAVSYESVLGSIIVVLIGAKDQKRRFEETDKLINWVSREYSLYFNRTMYAPPRTAQSKGRTFIIKKQA</sequence>
<accession>A0A8S1KMB4</accession>
<evidence type="ECO:0000313" key="3">
    <source>
        <dbReference type="Proteomes" id="UP000688137"/>
    </source>
</evidence>
<evidence type="ECO:0000259" key="1">
    <source>
        <dbReference type="Pfam" id="PF00768"/>
    </source>
</evidence>
<dbReference type="PANTHER" id="PTHR21581:SF6">
    <property type="entry name" value="TRAFFICKING PROTEIN PARTICLE COMPLEX SUBUNIT 12"/>
    <property type="match status" value="1"/>
</dbReference>
<proteinExistence type="predicted"/>